<feature type="transmembrane region" description="Helical" evidence="1">
    <location>
        <begin position="170"/>
        <end position="187"/>
    </location>
</feature>
<gene>
    <name evidence="2" type="ORF">FEF09_08130</name>
</gene>
<dbReference type="RefSeq" id="WP_146304643.1">
    <property type="nucleotide sequence ID" value="NZ_VOHS01000006.1"/>
</dbReference>
<keyword evidence="1" id="KW-0472">Membrane</keyword>
<dbReference type="InterPro" id="IPR032809">
    <property type="entry name" value="Put_HupE_UreJ"/>
</dbReference>
<keyword evidence="1" id="KW-0812">Transmembrane</keyword>
<feature type="transmembrane region" description="Helical" evidence="1">
    <location>
        <begin position="140"/>
        <end position="163"/>
    </location>
</feature>
<dbReference type="AlphaFoldDB" id="A0A5C6LW20"/>
<evidence type="ECO:0000256" key="1">
    <source>
        <dbReference type="SAM" id="Phobius"/>
    </source>
</evidence>
<protein>
    <submittedName>
        <fullName evidence="2">HupE/UreJ family protein</fullName>
    </submittedName>
</protein>
<keyword evidence="1" id="KW-1133">Transmembrane helix</keyword>
<sequence length="196" mass="22162">MNEFVMYFQMGWQHIVDWEGIDHILFIAALCAIYLLEDWRKVLVLVTAFTIGHSITLALSVTNVVHISSKLIEFLIPVTIFITAFSNIIRKQTVPVKLQVNYFFAGFFGLIHGMGFSGYLKSLLGSQTNIVKPLLAFNLGLEFGQILIVTGVLLLAGIIVNITRVKRRDWNMFLSSAIFGIAFMMAVERFKELLVK</sequence>
<dbReference type="OrthoDB" id="9808870at2"/>
<feature type="transmembrane region" description="Helical" evidence="1">
    <location>
        <begin position="43"/>
        <end position="65"/>
    </location>
</feature>
<dbReference type="Pfam" id="PF13795">
    <property type="entry name" value="HupE_UreJ_2"/>
    <property type="match status" value="1"/>
</dbReference>
<comment type="caution">
    <text evidence="2">The sequence shown here is derived from an EMBL/GenBank/DDBJ whole genome shotgun (WGS) entry which is preliminary data.</text>
</comment>
<reference evidence="2 3" key="1">
    <citation type="submission" date="2019-08" db="EMBL/GenBank/DDBJ databases">
        <title>Whole genome sequencing of chitin degrading bacteria Chitinophaga pinensis YS16.</title>
        <authorList>
            <person name="Singh R.P."/>
            <person name="Manchanda G."/>
            <person name="Maurya I.K."/>
            <person name="Joshi N.K."/>
            <person name="Srivastava A.K."/>
        </authorList>
    </citation>
    <scope>NUCLEOTIDE SEQUENCE [LARGE SCALE GENOMIC DNA]</scope>
    <source>
        <strain evidence="2 3">YS-16</strain>
    </source>
</reference>
<feature type="transmembrane region" description="Helical" evidence="1">
    <location>
        <begin position="101"/>
        <end position="120"/>
    </location>
</feature>
<feature type="transmembrane region" description="Helical" evidence="1">
    <location>
        <begin position="20"/>
        <end position="36"/>
    </location>
</feature>
<dbReference type="Proteomes" id="UP000318815">
    <property type="component" value="Unassembled WGS sequence"/>
</dbReference>
<accession>A0A5C6LW20</accession>
<dbReference type="EMBL" id="VOHS01000006">
    <property type="protein sequence ID" value="TWW00924.1"/>
    <property type="molecule type" value="Genomic_DNA"/>
</dbReference>
<name>A0A5C6LW20_9BACT</name>
<keyword evidence="3" id="KW-1185">Reference proteome</keyword>
<feature type="transmembrane region" description="Helical" evidence="1">
    <location>
        <begin position="71"/>
        <end position="89"/>
    </location>
</feature>
<organism evidence="2 3">
    <name type="scientific">Chitinophaga pinensis</name>
    <dbReference type="NCBI Taxonomy" id="79329"/>
    <lineage>
        <taxon>Bacteria</taxon>
        <taxon>Pseudomonadati</taxon>
        <taxon>Bacteroidota</taxon>
        <taxon>Chitinophagia</taxon>
        <taxon>Chitinophagales</taxon>
        <taxon>Chitinophagaceae</taxon>
        <taxon>Chitinophaga</taxon>
    </lineage>
</organism>
<evidence type="ECO:0000313" key="2">
    <source>
        <dbReference type="EMBL" id="TWW00924.1"/>
    </source>
</evidence>
<evidence type="ECO:0000313" key="3">
    <source>
        <dbReference type="Proteomes" id="UP000318815"/>
    </source>
</evidence>
<proteinExistence type="predicted"/>